<feature type="transmembrane region" description="Helical" evidence="14">
    <location>
        <begin position="477"/>
        <end position="498"/>
    </location>
</feature>
<dbReference type="PROSITE" id="PS50088">
    <property type="entry name" value="ANK_REPEAT"/>
    <property type="match status" value="2"/>
</dbReference>
<evidence type="ECO:0000256" key="1">
    <source>
        <dbReference type="ARBA" id="ARBA00004651"/>
    </source>
</evidence>
<reference evidence="16" key="1">
    <citation type="submission" date="2021-02" db="EMBL/GenBank/DDBJ databases">
        <authorList>
            <person name="Bekaert M."/>
        </authorList>
    </citation>
    <scope>NUCLEOTIDE SEQUENCE</scope>
    <source>
        <strain evidence="16">IoA-00</strain>
    </source>
</reference>
<dbReference type="InterPro" id="IPR002110">
    <property type="entry name" value="Ankyrin_rpt"/>
</dbReference>
<feature type="region of interest" description="Disordered" evidence="13">
    <location>
        <begin position="885"/>
        <end position="967"/>
    </location>
</feature>
<keyword evidence="6 14" id="KW-0812">Transmembrane</keyword>
<dbReference type="SUPFAM" id="SSF48403">
    <property type="entry name" value="Ankyrin repeat"/>
    <property type="match status" value="1"/>
</dbReference>
<dbReference type="InterPro" id="IPR005821">
    <property type="entry name" value="Ion_trans_dom"/>
</dbReference>
<comment type="subcellular location">
    <subcellularLocation>
        <location evidence="1">Cell membrane</location>
        <topology evidence="1">Multi-pass membrane protein</topology>
    </subcellularLocation>
</comment>
<feature type="compositionally biased region" description="Basic residues" evidence="13">
    <location>
        <begin position="936"/>
        <end position="952"/>
    </location>
</feature>
<keyword evidence="17" id="KW-1185">Reference proteome</keyword>
<dbReference type="PROSITE" id="PS50297">
    <property type="entry name" value="ANK_REP_REGION"/>
    <property type="match status" value="2"/>
</dbReference>
<keyword evidence="10" id="KW-0406">Ion transport</keyword>
<feature type="transmembrane region" description="Helical" evidence="14">
    <location>
        <begin position="538"/>
        <end position="564"/>
    </location>
</feature>
<feature type="compositionally biased region" description="Basic residues" evidence="13">
    <location>
        <begin position="901"/>
        <end position="910"/>
    </location>
</feature>
<evidence type="ECO:0000256" key="11">
    <source>
        <dbReference type="ARBA" id="ARBA00023136"/>
    </source>
</evidence>
<dbReference type="GO" id="GO:0005262">
    <property type="term" value="F:calcium channel activity"/>
    <property type="evidence" value="ECO:0007669"/>
    <property type="project" value="UniProtKB-KW"/>
</dbReference>
<feature type="transmembrane region" description="Helical" evidence="14">
    <location>
        <begin position="615"/>
        <end position="637"/>
    </location>
</feature>
<dbReference type="Proteomes" id="UP000675881">
    <property type="component" value="Chromosome 8"/>
</dbReference>
<proteinExistence type="predicted"/>
<dbReference type="Pfam" id="PF00520">
    <property type="entry name" value="Ion_trans"/>
    <property type="match status" value="1"/>
</dbReference>
<evidence type="ECO:0000256" key="4">
    <source>
        <dbReference type="ARBA" id="ARBA00022568"/>
    </source>
</evidence>
<dbReference type="AlphaFoldDB" id="A0A7R8D6X8"/>
<dbReference type="Pfam" id="PF00023">
    <property type="entry name" value="Ank"/>
    <property type="match status" value="1"/>
</dbReference>
<keyword evidence="11 14" id="KW-0472">Membrane</keyword>
<dbReference type="OrthoDB" id="533508at2759"/>
<keyword evidence="12" id="KW-0407">Ion channel</keyword>
<dbReference type="PANTHER" id="PTHR10582">
    <property type="entry name" value="TRANSIENT RECEPTOR POTENTIAL ION CHANNEL PROTEIN"/>
    <property type="match status" value="1"/>
</dbReference>
<dbReference type="GO" id="GO:0005886">
    <property type="term" value="C:plasma membrane"/>
    <property type="evidence" value="ECO:0007669"/>
    <property type="project" value="UniProtKB-SubCell"/>
</dbReference>
<dbReference type="EMBL" id="HG994587">
    <property type="protein sequence ID" value="CAF3022188.1"/>
    <property type="molecule type" value="Genomic_DNA"/>
</dbReference>
<evidence type="ECO:0000256" key="12">
    <source>
        <dbReference type="ARBA" id="ARBA00023303"/>
    </source>
</evidence>
<sequence>MGACQFGGEQFDPGAVLDKVIASNTAAEDNPIYALANFKKGGELVQAFNKGGSKGVENFMIKRLPSYMYNHGKGEFITRTEFLRWKFRDNTKVSIGENKKNIKFDPLANWEDHEACWKMQYRGALGESILHILIICDTLVHTRIARIILLLYPKLALDKIEGEEYRGTTSLHLAIAYGNDEIAQVVVDHGADVNQKALGTFYLPVDQLREHPAKETNYEGLAYLGEFPLSWAACLNNETIYNVLIEQGADPDAQDQFGNATLHMVVITNQMGMFGYALKHPFKTANPNLVNNANLTCLTLSCKLGRDEIFREMLELSCKEFWRYSNICCSAYSLSALDSISPNGETNWGSAILLILAGTKEEHLNMLEGGVIAKLLEEKWTTYAKSSFYKRLAMHCTHVICLSLATYSRPETNKSLLIGIKSGSGDIDDIHIARYCFEISTILVSLMFLIVQQGEEIKNSGINSFFKNCKGNFPKSLFLFSNFCLLAVIPVRISLYFVEPSEEKTYRIIEESLLITAIPCAWFYFMFFAGAIELTGPFVTMIFSMITGDMFTFSIIYIITLFGFSQAFYFLQKGITSPGLYKEYITTWIALFHMTLGEYDYDKLSESTYSAMTKIIFVLFQIVIPILLLNMLIAMMGNTYGAVIEKSEKEFLKQWAKIIMSLERSLSPDKARGFLEKYSMKLGPNERGVMKIKAKDKTRARQRKGALANWKKTGKTIIKYLKKRKMTGDDLRREMWVHDVAETPKAKRKKGLGYDLSTTLPPEMRPDARATGIGTDTQTVGGGRPKPPRRTQEEIRQELFWKKRNRQNLNAPRRNSLDFTDLIFESDGETDHENETFLVTSVSKLNRSYFLSNNNNNNNANIHMVEANLGIVNNGFVPESNIIPNYPPPEYSVIDENEDKHKKKKKKKKMKLENEGEDGEVEGAIAMVDGEEKGSRKAVKQKKVKREKKEKKEKKGKERKERKKKEKEIKEEFVNNINTVKKEEEEISCFIKEPDKFIRCYCGVRLSREWLCLCNGSGNIVKVHDQRDSIYEKISAHQLKI</sequence>
<feature type="domain" description="Ion transport" evidence="15">
    <location>
        <begin position="483"/>
        <end position="646"/>
    </location>
</feature>
<dbReference type="PANTHER" id="PTHR10582:SF2">
    <property type="entry name" value="INACTIVE"/>
    <property type="match status" value="1"/>
</dbReference>
<dbReference type="GO" id="GO:0034703">
    <property type="term" value="C:cation channel complex"/>
    <property type="evidence" value="ECO:0007669"/>
    <property type="project" value="UniProtKB-ARBA"/>
</dbReference>
<keyword evidence="3" id="KW-1003">Cell membrane</keyword>
<evidence type="ECO:0000256" key="5">
    <source>
        <dbReference type="ARBA" id="ARBA00022673"/>
    </source>
</evidence>
<accession>A0A7R8D6X8</accession>
<dbReference type="InterPro" id="IPR036770">
    <property type="entry name" value="Ankyrin_rpt-contain_sf"/>
</dbReference>
<dbReference type="FunFam" id="1.25.40.20:FF:000185">
    <property type="entry name" value="OSMotic avoidance abnormal family member"/>
    <property type="match status" value="1"/>
</dbReference>
<feature type="transmembrane region" description="Helical" evidence="14">
    <location>
        <begin position="513"/>
        <end position="532"/>
    </location>
</feature>
<dbReference type="Pfam" id="PF12796">
    <property type="entry name" value="Ank_2"/>
    <property type="match status" value="1"/>
</dbReference>
<keyword evidence="2" id="KW-0813">Transport</keyword>
<keyword evidence="5" id="KW-0107">Calcium channel</keyword>
<dbReference type="Gene3D" id="1.25.40.20">
    <property type="entry name" value="Ankyrin repeat-containing domain"/>
    <property type="match status" value="1"/>
</dbReference>
<evidence type="ECO:0000256" key="14">
    <source>
        <dbReference type="SAM" id="Phobius"/>
    </source>
</evidence>
<protein>
    <submittedName>
        <fullName evidence="16">TRPV6</fullName>
    </submittedName>
</protein>
<evidence type="ECO:0000256" key="7">
    <source>
        <dbReference type="ARBA" id="ARBA00022737"/>
    </source>
</evidence>
<dbReference type="PRINTS" id="PR01415">
    <property type="entry name" value="ANKYRIN"/>
</dbReference>
<evidence type="ECO:0000313" key="16">
    <source>
        <dbReference type="EMBL" id="CAF3022188.1"/>
    </source>
</evidence>
<keyword evidence="8" id="KW-0106">Calcium</keyword>
<evidence type="ECO:0000256" key="9">
    <source>
        <dbReference type="ARBA" id="ARBA00022989"/>
    </source>
</evidence>
<evidence type="ECO:0000256" key="10">
    <source>
        <dbReference type="ARBA" id="ARBA00023065"/>
    </source>
</evidence>
<evidence type="ECO:0000313" key="17">
    <source>
        <dbReference type="Proteomes" id="UP000675881"/>
    </source>
</evidence>
<evidence type="ECO:0000256" key="3">
    <source>
        <dbReference type="ARBA" id="ARBA00022475"/>
    </source>
</evidence>
<feature type="region of interest" description="Disordered" evidence="13">
    <location>
        <begin position="752"/>
        <end position="792"/>
    </location>
</feature>
<keyword evidence="9 14" id="KW-1133">Transmembrane helix</keyword>
<keyword evidence="7" id="KW-0677">Repeat</keyword>
<dbReference type="GO" id="GO:0098703">
    <property type="term" value="P:calcium ion import across plasma membrane"/>
    <property type="evidence" value="ECO:0007669"/>
    <property type="project" value="TreeGrafter"/>
</dbReference>
<evidence type="ECO:0000256" key="13">
    <source>
        <dbReference type="SAM" id="MobiDB-lite"/>
    </source>
</evidence>
<keyword evidence="4" id="KW-0109">Calcium transport</keyword>
<evidence type="ECO:0000256" key="2">
    <source>
        <dbReference type="ARBA" id="ARBA00022448"/>
    </source>
</evidence>
<dbReference type="SMART" id="SM00248">
    <property type="entry name" value="ANK"/>
    <property type="match status" value="5"/>
</dbReference>
<name>A0A7R8D6X8_LEPSM</name>
<evidence type="ECO:0000256" key="8">
    <source>
        <dbReference type="ARBA" id="ARBA00022837"/>
    </source>
</evidence>
<gene>
    <name evidence="16" type="ORF">LSAA_14030</name>
</gene>
<evidence type="ECO:0000259" key="15">
    <source>
        <dbReference type="Pfam" id="PF00520"/>
    </source>
</evidence>
<organism evidence="16 17">
    <name type="scientific">Lepeophtheirus salmonis</name>
    <name type="common">Salmon louse</name>
    <name type="synonym">Caligus salmonis</name>
    <dbReference type="NCBI Taxonomy" id="72036"/>
    <lineage>
        <taxon>Eukaryota</taxon>
        <taxon>Metazoa</taxon>
        <taxon>Ecdysozoa</taxon>
        <taxon>Arthropoda</taxon>
        <taxon>Crustacea</taxon>
        <taxon>Multicrustacea</taxon>
        <taxon>Hexanauplia</taxon>
        <taxon>Copepoda</taxon>
        <taxon>Siphonostomatoida</taxon>
        <taxon>Caligidae</taxon>
        <taxon>Lepeophtheirus</taxon>
    </lineage>
</organism>
<dbReference type="InterPro" id="IPR024862">
    <property type="entry name" value="TRPV"/>
</dbReference>
<evidence type="ECO:0000256" key="6">
    <source>
        <dbReference type="ARBA" id="ARBA00022692"/>
    </source>
</evidence>